<sequence length="99" mass="11027">MTSFGGPNLASSMAGASQTERNAVERTNRENRDRSRARKAAKDEADAPVDKVELTDAVRNLKDNTQEETLDDRREHPQYGVKGKVIPKHHETPTLDLEG</sequence>
<accession>A0A3B1E3V7</accession>
<feature type="compositionally biased region" description="Basic and acidic residues" evidence="1">
    <location>
        <begin position="22"/>
        <end position="77"/>
    </location>
</feature>
<evidence type="ECO:0000313" key="2">
    <source>
        <dbReference type="EMBL" id="VAX37047.1"/>
    </source>
</evidence>
<dbReference type="AlphaFoldDB" id="A0A3B1E3V7"/>
<reference evidence="2" key="1">
    <citation type="submission" date="2018-06" db="EMBL/GenBank/DDBJ databases">
        <authorList>
            <person name="Zhirakovskaya E."/>
        </authorList>
    </citation>
    <scope>NUCLEOTIDE SEQUENCE</scope>
</reference>
<organism evidence="2">
    <name type="scientific">hydrothermal vent metagenome</name>
    <dbReference type="NCBI Taxonomy" id="652676"/>
    <lineage>
        <taxon>unclassified sequences</taxon>
        <taxon>metagenomes</taxon>
        <taxon>ecological metagenomes</taxon>
    </lineage>
</organism>
<name>A0A3B1E3V7_9ZZZZ</name>
<protein>
    <submittedName>
        <fullName evidence="2">Uncharacterized protein</fullName>
    </submittedName>
</protein>
<feature type="compositionally biased region" description="Polar residues" evidence="1">
    <location>
        <begin position="1"/>
        <end position="21"/>
    </location>
</feature>
<feature type="region of interest" description="Disordered" evidence="1">
    <location>
        <begin position="1"/>
        <end position="99"/>
    </location>
</feature>
<evidence type="ECO:0000256" key="1">
    <source>
        <dbReference type="SAM" id="MobiDB-lite"/>
    </source>
</evidence>
<dbReference type="EMBL" id="UOGK01000097">
    <property type="protein sequence ID" value="VAX37047.1"/>
    <property type="molecule type" value="Genomic_DNA"/>
</dbReference>
<proteinExistence type="predicted"/>
<gene>
    <name evidence="2" type="ORF">MNBD_PLANCTO03-1509</name>
</gene>